<dbReference type="Gene3D" id="3.40.50.300">
    <property type="entry name" value="P-loop containing nucleotide triphosphate hydrolases"/>
    <property type="match status" value="1"/>
</dbReference>
<dbReference type="GO" id="GO:0005634">
    <property type="term" value="C:nucleus"/>
    <property type="evidence" value="ECO:0007669"/>
    <property type="project" value="TreeGrafter"/>
</dbReference>
<dbReference type="EMBL" id="GL833124">
    <property type="protein sequence ID" value="EGB10243.1"/>
    <property type="molecule type" value="Genomic_DNA"/>
</dbReference>
<proteinExistence type="predicted"/>
<dbReference type="eggNOG" id="KOG0480">
    <property type="taxonomic scope" value="Eukaryota"/>
</dbReference>
<dbReference type="KEGG" id="aaf:AURANDRAFT_23403"/>
<dbReference type="AlphaFoldDB" id="F0Y3D9"/>
<keyword evidence="5" id="KW-1185">Reference proteome</keyword>
<protein>
    <recommendedName>
        <fullName evidence="3">MCM C-terminal AAA(+) ATPase domain-containing protein</fullName>
    </recommendedName>
</protein>
<dbReference type="OMA" id="GDRNICI"/>
<dbReference type="GO" id="GO:0003697">
    <property type="term" value="F:single-stranded DNA binding"/>
    <property type="evidence" value="ECO:0007669"/>
    <property type="project" value="TreeGrafter"/>
</dbReference>
<dbReference type="RefSeq" id="XP_009035058.1">
    <property type="nucleotide sequence ID" value="XM_009036810.1"/>
</dbReference>
<dbReference type="GeneID" id="20219754"/>
<feature type="non-terminal residue" evidence="4">
    <location>
        <position position="203"/>
    </location>
</feature>
<dbReference type="GO" id="GO:0017116">
    <property type="term" value="F:single-stranded DNA helicase activity"/>
    <property type="evidence" value="ECO:0007669"/>
    <property type="project" value="TreeGrafter"/>
</dbReference>
<keyword evidence="1" id="KW-0547">Nucleotide-binding</keyword>
<dbReference type="GO" id="GO:0042555">
    <property type="term" value="C:MCM complex"/>
    <property type="evidence" value="ECO:0007669"/>
    <property type="project" value="TreeGrafter"/>
</dbReference>
<gene>
    <name evidence="4" type="ORF">AURANDRAFT_23403</name>
</gene>
<dbReference type="SUPFAM" id="SSF52540">
    <property type="entry name" value="P-loop containing nucleoside triphosphate hydrolases"/>
    <property type="match status" value="1"/>
</dbReference>
<evidence type="ECO:0000259" key="3">
    <source>
        <dbReference type="PROSITE" id="PS50051"/>
    </source>
</evidence>
<evidence type="ECO:0000256" key="1">
    <source>
        <dbReference type="ARBA" id="ARBA00022741"/>
    </source>
</evidence>
<dbReference type="GO" id="GO:0005524">
    <property type="term" value="F:ATP binding"/>
    <property type="evidence" value="ECO:0007669"/>
    <property type="project" value="UniProtKB-KW"/>
</dbReference>
<evidence type="ECO:0000313" key="4">
    <source>
        <dbReference type="EMBL" id="EGB10243.1"/>
    </source>
</evidence>
<feature type="non-terminal residue" evidence="4">
    <location>
        <position position="1"/>
    </location>
</feature>
<dbReference type="InterPro" id="IPR031327">
    <property type="entry name" value="MCM"/>
</dbReference>
<feature type="domain" description="MCM C-terminal AAA(+) ATPase" evidence="3">
    <location>
        <begin position="18"/>
        <end position="203"/>
    </location>
</feature>
<dbReference type="Proteomes" id="UP000002729">
    <property type="component" value="Unassembled WGS sequence"/>
</dbReference>
<dbReference type="InParanoid" id="F0Y3D9"/>
<accession>F0Y3D9</accession>
<dbReference type="PRINTS" id="PR01657">
    <property type="entry name" value="MCMFAMILY"/>
</dbReference>
<sequence>FGDADLAIVKQIAGDDDVLGLLVGSLAPAIYGHELVKLGLLLGLFGGTKDDDDDDDRDAARAAAARPGARDDVALDFADPALAGKAPRRSDRVSVRANSHVLVVGDPGLGKSQMLRAAAVAAPRSVYVCGNTTTATGLTVSLNRDADGAPALEAGALVLADRGACCIDEFDKMDGGQHAGLLEAMEQQQISIAKAGVVASLSA</sequence>
<keyword evidence="2" id="KW-0067">ATP-binding</keyword>
<evidence type="ECO:0000313" key="5">
    <source>
        <dbReference type="Proteomes" id="UP000002729"/>
    </source>
</evidence>
<dbReference type="InterPro" id="IPR001208">
    <property type="entry name" value="MCM_dom"/>
</dbReference>
<dbReference type="PANTHER" id="PTHR11630:SF47">
    <property type="entry name" value="DNA HELICASE MCM8"/>
    <property type="match status" value="1"/>
</dbReference>
<dbReference type="PROSITE" id="PS50051">
    <property type="entry name" value="MCM_2"/>
    <property type="match status" value="1"/>
</dbReference>
<evidence type="ECO:0000256" key="2">
    <source>
        <dbReference type="ARBA" id="ARBA00022840"/>
    </source>
</evidence>
<dbReference type="InterPro" id="IPR027417">
    <property type="entry name" value="P-loop_NTPase"/>
</dbReference>
<organism evidence="5">
    <name type="scientific">Aureococcus anophagefferens</name>
    <name type="common">Harmful bloom alga</name>
    <dbReference type="NCBI Taxonomy" id="44056"/>
    <lineage>
        <taxon>Eukaryota</taxon>
        <taxon>Sar</taxon>
        <taxon>Stramenopiles</taxon>
        <taxon>Ochrophyta</taxon>
        <taxon>Pelagophyceae</taxon>
        <taxon>Pelagomonadales</taxon>
        <taxon>Pelagomonadaceae</taxon>
        <taxon>Aureococcus</taxon>
    </lineage>
</organism>
<dbReference type="Pfam" id="PF00493">
    <property type="entry name" value="MCM"/>
    <property type="match status" value="2"/>
</dbReference>
<dbReference type="PANTHER" id="PTHR11630">
    <property type="entry name" value="DNA REPLICATION LICENSING FACTOR MCM FAMILY MEMBER"/>
    <property type="match status" value="1"/>
</dbReference>
<name>F0Y3D9_AURAN</name>
<reference evidence="4 5" key="1">
    <citation type="journal article" date="2011" name="Proc. Natl. Acad. Sci. U.S.A.">
        <title>Niche of harmful alga Aureococcus anophagefferens revealed through ecogenomics.</title>
        <authorList>
            <person name="Gobler C.J."/>
            <person name="Berry D.L."/>
            <person name="Dyhrman S.T."/>
            <person name="Wilhelm S.W."/>
            <person name="Salamov A."/>
            <person name="Lobanov A.V."/>
            <person name="Zhang Y."/>
            <person name="Collier J.L."/>
            <person name="Wurch L.L."/>
            <person name="Kustka A.B."/>
            <person name="Dill B.D."/>
            <person name="Shah M."/>
            <person name="VerBerkmoes N.C."/>
            <person name="Kuo A."/>
            <person name="Terry A."/>
            <person name="Pangilinan J."/>
            <person name="Lindquist E.A."/>
            <person name="Lucas S."/>
            <person name="Paulsen I.T."/>
            <person name="Hattenrath-Lehmann T.K."/>
            <person name="Talmage S.C."/>
            <person name="Walker E.A."/>
            <person name="Koch F."/>
            <person name="Burson A.M."/>
            <person name="Marcoval M.A."/>
            <person name="Tang Y.Z."/>
            <person name="Lecleir G.R."/>
            <person name="Coyne K.J."/>
            <person name="Berg G.M."/>
            <person name="Bertrand E.M."/>
            <person name="Saito M.A."/>
            <person name="Gladyshev V.N."/>
            <person name="Grigoriev I.V."/>
        </authorList>
    </citation>
    <scope>NUCLEOTIDE SEQUENCE [LARGE SCALE GENOMIC DNA]</scope>
    <source>
        <strain evidence="5">CCMP 1984</strain>
    </source>
</reference>
<dbReference type="OrthoDB" id="422555at2759"/>